<reference evidence="1" key="1">
    <citation type="submission" date="2023-10" db="EMBL/GenBank/DDBJ databases">
        <authorList>
            <person name="Rodriguez Cubillos JULIANA M."/>
            <person name="De Vega J."/>
        </authorList>
    </citation>
    <scope>NUCLEOTIDE SEQUENCE</scope>
</reference>
<organism evidence="1 2">
    <name type="scientific">Trifolium pratense</name>
    <name type="common">Red clover</name>
    <dbReference type="NCBI Taxonomy" id="57577"/>
    <lineage>
        <taxon>Eukaryota</taxon>
        <taxon>Viridiplantae</taxon>
        <taxon>Streptophyta</taxon>
        <taxon>Embryophyta</taxon>
        <taxon>Tracheophyta</taxon>
        <taxon>Spermatophyta</taxon>
        <taxon>Magnoliopsida</taxon>
        <taxon>eudicotyledons</taxon>
        <taxon>Gunneridae</taxon>
        <taxon>Pentapetalae</taxon>
        <taxon>rosids</taxon>
        <taxon>fabids</taxon>
        <taxon>Fabales</taxon>
        <taxon>Fabaceae</taxon>
        <taxon>Papilionoideae</taxon>
        <taxon>50 kb inversion clade</taxon>
        <taxon>NPAAA clade</taxon>
        <taxon>Hologalegina</taxon>
        <taxon>IRL clade</taxon>
        <taxon>Trifolieae</taxon>
        <taxon>Trifolium</taxon>
    </lineage>
</organism>
<protein>
    <submittedName>
        <fullName evidence="1">Uncharacterized protein</fullName>
    </submittedName>
</protein>
<name>A0ACB0LAG8_TRIPR</name>
<dbReference type="Proteomes" id="UP001177021">
    <property type="component" value="Unassembled WGS sequence"/>
</dbReference>
<evidence type="ECO:0000313" key="2">
    <source>
        <dbReference type="Proteomes" id="UP001177021"/>
    </source>
</evidence>
<evidence type="ECO:0000313" key="1">
    <source>
        <dbReference type="EMBL" id="CAJ2665358.1"/>
    </source>
</evidence>
<accession>A0ACB0LAG8</accession>
<sequence>MTHLKLFFISWGLDCCIYLRDCSQFLIIFFRCMEDLVSTTHNVSWSIHNKSRAGLHQFLDSFGGTEHSNVCNDPTAIVLSQTNLHEKEDTKPRQDVEACSIVSY</sequence>
<dbReference type="EMBL" id="CASHSV030000513">
    <property type="protein sequence ID" value="CAJ2665358.1"/>
    <property type="molecule type" value="Genomic_DNA"/>
</dbReference>
<gene>
    <name evidence="1" type="ORF">MILVUS5_LOCUS30352</name>
</gene>
<comment type="caution">
    <text evidence="1">The sequence shown here is derived from an EMBL/GenBank/DDBJ whole genome shotgun (WGS) entry which is preliminary data.</text>
</comment>
<keyword evidence="2" id="KW-1185">Reference proteome</keyword>
<proteinExistence type="predicted"/>